<dbReference type="InterPro" id="IPR038765">
    <property type="entry name" value="Papain-like_cys_pep_sf"/>
</dbReference>
<sequence>MSAQQSTQQFGTKGEIKITGLVPVYELNYRPGYIGFLNKGTDLTSLGIAYFTGWDSMSEIHVTHTLIVTDEDECVEADMVNNCVKTSSLSKYFNDPNCQIFFRKPVFFNDAIGNAIVHKARLEVGKEYDFRAIFTQGLSGSFPGRVLDRLLTGKFEEMLGNVLDDPNKWICSELVAYTLDEQLLYRDKGILKSPNCTISPQELFQDTEIFKPWKKSEPLETETATETIN</sequence>
<evidence type="ECO:0000313" key="1">
    <source>
        <dbReference type="EMBL" id="NQE38479.1"/>
    </source>
</evidence>
<dbReference type="SUPFAM" id="SSF54001">
    <property type="entry name" value="Cysteine proteinases"/>
    <property type="match status" value="1"/>
</dbReference>
<name>A0ABX2D742_9CYAN</name>
<proteinExistence type="predicted"/>
<reference evidence="1 2" key="1">
    <citation type="journal article" date="2020" name="Sci. Rep.">
        <title>A novel cyanobacterial geosmin producer, revising GeoA distribution and dispersion patterns in Bacteria.</title>
        <authorList>
            <person name="Churro C."/>
            <person name="Semedo-Aguiar A.P."/>
            <person name="Silva A.D."/>
            <person name="Pereira-Leal J.B."/>
            <person name="Leite R.B."/>
        </authorList>
    </citation>
    <scope>NUCLEOTIDE SEQUENCE [LARGE SCALE GENOMIC DNA]</scope>
    <source>
        <strain evidence="1 2">IPMA8</strain>
    </source>
</reference>
<evidence type="ECO:0000313" key="2">
    <source>
        <dbReference type="Proteomes" id="UP000702425"/>
    </source>
</evidence>
<protein>
    <submittedName>
        <fullName evidence="1">Uncharacterized protein</fullName>
    </submittedName>
</protein>
<comment type="caution">
    <text evidence="1">The sequence shown here is derived from an EMBL/GenBank/DDBJ whole genome shotgun (WGS) entry which is preliminary data.</text>
</comment>
<organism evidence="1 2">
    <name type="scientific">Microcoleus asticus IPMA8</name>
    <dbReference type="NCBI Taxonomy" id="2563858"/>
    <lineage>
        <taxon>Bacteria</taxon>
        <taxon>Bacillati</taxon>
        <taxon>Cyanobacteriota</taxon>
        <taxon>Cyanophyceae</taxon>
        <taxon>Oscillatoriophycideae</taxon>
        <taxon>Oscillatoriales</taxon>
        <taxon>Microcoleaceae</taxon>
        <taxon>Microcoleus</taxon>
        <taxon>Microcoleus asticus</taxon>
    </lineage>
</organism>
<dbReference type="Proteomes" id="UP000702425">
    <property type="component" value="Unassembled WGS sequence"/>
</dbReference>
<accession>A0ABX2D742</accession>
<dbReference type="RefSeq" id="WP_172193207.1">
    <property type="nucleotide sequence ID" value="NZ_CAWPPK010000150.1"/>
</dbReference>
<dbReference type="EMBL" id="SRRZ01000233">
    <property type="protein sequence ID" value="NQE38479.1"/>
    <property type="molecule type" value="Genomic_DNA"/>
</dbReference>
<dbReference type="Gene3D" id="3.90.1720.10">
    <property type="entry name" value="endopeptidase domain like (from Nostoc punctiforme)"/>
    <property type="match status" value="1"/>
</dbReference>
<gene>
    <name evidence="1" type="ORF">E5S67_06264</name>
</gene>
<keyword evidence="2" id="KW-1185">Reference proteome</keyword>